<keyword evidence="5" id="KW-0645">Protease</keyword>
<evidence type="ECO:0000259" key="4">
    <source>
        <dbReference type="SMART" id="SM00382"/>
    </source>
</evidence>
<evidence type="ECO:0000256" key="1">
    <source>
        <dbReference type="ARBA" id="ARBA00022737"/>
    </source>
</evidence>
<evidence type="ECO:0000313" key="5">
    <source>
        <dbReference type="EMBL" id="MBS7526878.1"/>
    </source>
</evidence>
<dbReference type="PANTHER" id="PTHR11638">
    <property type="entry name" value="ATP-DEPENDENT CLP PROTEASE"/>
    <property type="match status" value="1"/>
</dbReference>
<dbReference type="InterPro" id="IPR003959">
    <property type="entry name" value="ATPase_AAA_core"/>
</dbReference>
<feature type="domain" description="AAA+ ATPase" evidence="4">
    <location>
        <begin position="447"/>
        <end position="592"/>
    </location>
</feature>
<dbReference type="PANTHER" id="PTHR11638:SF18">
    <property type="entry name" value="HEAT SHOCK PROTEIN 104"/>
    <property type="match status" value="1"/>
</dbReference>
<keyword evidence="6" id="KW-1185">Reference proteome</keyword>
<feature type="domain" description="AAA+ ATPase" evidence="4">
    <location>
        <begin position="174"/>
        <end position="314"/>
    </location>
</feature>
<dbReference type="GO" id="GO:0005524">
    <property type="term" value="F:ATP binding"/>
    <property type="evidence" value="ECO:0007669"/>
    <property type="project" value="UniProtKB-KW"/>
</dbReference>
<dbReference type="SMART" id="SM00382">
    <property type="entry name" value="AAA"/>
    <property type="match status" value="2"/>
</dbReference>
<dbReference type="Gene3D" id="3.40.50.300">
    <property type="entry name" value="P-loop containing nucleotide triphosphate hydrolases"/>
    <property type="match status" value="2"/>
</dbReference>
<dbReference type="GO" id="GO:0008233">
    <property type="term" value="F:peptidase activity"/>
    <property type="evidence" value="ECO:0007669"/>
    <property type="project" value="UniProtKB-KW"/>
</dbReference>
<sequence length="696" mass="79270">MRVSELQILAKAHYKMRTITIPVLLAQWHYEMPSEVMRILDRSGLTPDDFNRSLQPLLSQYRPHDLDIIEDASFENDGLPLEMHELLRYILDDEKYDLVKEWRRQNVDLPMMRANIYEWEMSLTYRTSQKHTAEASLVDIGRNLTQMAREGQFNHLHPDDETVSAIKCILQRREKGNVILTGPAGIGKTAAVQLLAKQMADDRREQFTIIEIFTYQLISDTKYRGEFEAKLNRVFEAAAALQPVVLFIDEIHTIMGAGRTENSSQDLANLLKPLLTDRRFKMIGATTTEEYQRYITKDPALERRFQELRLKAPSGMRMFQIAKTYARTLTDFHGVAIDDSIIVTAIEKANRFMTNRQQPDKTHDLLDSACVYAKNSQYTALSESMIDKVLSEMVKIPKWMVADTPMFSAEQLSNALKSTIIGQDAIIDRVSERLYRRFCTSSRRDSPRAVFLFTGRTGVGKTQLGKAIAKQLTGCEDHMLQIDLSAYKDYAAINTLIGSPPGYSGSDREGLLTGAIASNPFTVLILDEIEKASVEIMRMLLPLLDTGRLRDARGKLVDATNTVIILTTNAVTEGDFNRRNIGFQTAAVSQSRTMTNVYQKLSACFSSEFLSRIDDVLVFSDLEAADYERIVRQHLREMAAVAAKESVLAELNETVLCREILKVFYSQPDRQVRILKRLIDQTVWTYQHQLKEVACQ</sequence>
<dbReference type="PRINTS" id="PR00300">
    <property type="entry name" value="CLPPROTEASEA"/>
</dbReference>
<evidence type="ECO:0000256" key="2">
    <source>
        <dbReference type="ARBA" id="ARBA00022741"/>
    </source>
</evidence>
<keyword evidence="3 5" id="KW-0067">ATP-binding</keyword>
<gene>
    <name evidence="5" type="ORF">KHM83_09330</name>
</gene>
<reference evidence="5 6" key="1">
    <citation type="submission" date="2021-05" db="EMBL/GenBank/DDBJ databases">
        <title>Fusibacter ferrireducens sp. nov., an anaerobic, sulfur- and Fe-reducing bacterium isolated from the mangrove sediment.</title>
        <authorList>
            <person name="Qiu D."/>
        </authorList>
    </citation>
    <scope>NUCLEOTIDE SEQUENCE [LARGE SCALE GENOMIC DNA]</scope>
    <source>
        <strain evidence="5 6">DSM 12116</strain>
    </source>
</reference>
<dbReference type="SUPFAM" id="SSF52540">
    <property type="entry name" value="P-loop containing nucleoside triphosphate hydrolases"/>
    <property type="match status" value="2"/>
</dbReference>
<dbReference type="Proteomes" id="UP000746471">
    <property type="component" value="Unassembled WGS sequence"/>
</dbReference>
<dbReference type="Pfam" id="PF17871">
    <property type="entry name" value="AAA_lid_9"/>
    <property type="match status" value="1"/>
</dbReference>
<dbReference type="InterPro" id="IPR003593">
    <property type="entry name" value="AAA+_ATPase"/>
</dbReference>
<evidence type="ECO:0000256" key="3">
    <source>
        <dbReference type="ARBA" id="ARBA00022840"/>
    </source>
</evidence>
<comment type="caution">
    <text evidence="5">The sequence shown here is derived from an EMBL/GenBank/DDBJ whole genome shotgun (WGS) entry which is preliminary data.</text>
</comment>
<dbReference type="Pfam" id="PF00004">
    <property type="entry name" value="AAA"/>
    <property type="match status" value="1"/>
</dbReference>
<protein>
    <submittedName>
        <fullName evidence="5">ATP-dependent Clp protease ATP-binding subunit</fullName>
    </submittedName>
</protein>
<dbReference type="InterPro" id="IPR050130">
    <property type="entry name" value="ClpA_ClpB"/>
</dbReference>
<dbReference type="InterPro" id="IPR027417">
    <property type="entry name" value="P-loop_NTPase"/>
</dbReference>
<dbReference type="InterPro" id="IPR041546">
    <property type="entry name" value="ClpA/ClpB_AAA_lid"/>
</dbReference>
<organism evidence="5 6">
    <name type="scientific">Fusibacter paucivorans</name>
    <dbReference type="NCBI Taxonomy" id="76009"/>
    <lineage>
        <taxon>Bacteria</taxon>
        <taxon>Bacillati</taxon>
        <taxon>Bacillota</taxon>
        <taxon>Clostridia</taxon>
        <taxon>Eubacteriales</taxon>
        <taxon>Eubacteriales Family XII. Incertae Sedis</taxon>
        <taxon>Fusibacter</taxon>
    </lineage>
</organism>
<keyword evidence="2" id="KW-0547">Nucleotide-binding</keyword>
<dbReference type="Gene3D" id="1.10.8.60">
    <property type="match status" value="1"/>
</dbReference>
<keyword evidence="5" id="KW-0378">Hydrolase</keyword>
<dbReference type="RefSeq" id="WP_213236741.1">
    <property type="nucleotide sequence ID" value="NZ_JAHBCL010000014.1"/>
</dbReference>
<evidence type="ECO:0000313" key="6">
    <source>
        <dbReference type="Proteomes" id="UP000746471"/>
    </source>
</evidence>
<dbReference type="GO" id="GO:0006508">
    <property type="term" value="P:proteolysis"/>
    <property type="evidence" value="ECO:0007669"/>
    <property type="project" value="UniProtKB-KW"/>
</dbReference>
<proteinExistence type="predicted"/>
<dbReference type="CDD" id="cd00009">
    <property type="entry name" value="AAA"/>
    <property type="match status" value="1"/>
</dbReference>
<name>A0ABS5PP86_9FIRM</name>
<accession>A0ABS5PP86</accession>
<dbReference type="Pfam" id="PF07724">
    <property type="entry name" value="AAA_2"/>
    <property type="match status" value="1"/>
</dbReference>
<dbReference type="EMBL" id="JAHBCL010000014">
    <property type="protein sequence ID" value="MBS7526878.1"/>
    <property type="molecule type" value="Genomic_DNA"/>
</dbReference>
<dbReference type="CDD" id="cd19499">
    <property type="entry name" value="RecA-like_ClpB_Hsp104-like"/>
    <property type="match status" value="1"/>
</dbReference>
<keyword evidence="1" id="KW-0677">Repeat</keyword>
<dbReference type="InterPro" id="IPR001270">
    <property type="entry name" value="ClpA/B"/>
</dbReference>